<comment type="subcellular location">
    <subcellularLocation>
        <location evidence="5">Chromosome</location>
    </subcellularLocation>
    <subcellularLocation>
        <location evidence="5">Cytoplasm</location>
    </subcellularLocation>
</comment>
<accession>A0A7J3ZLA3</accession>
<evidence type="ECO:0000313" key="6">
    <source>
        <dbReference type="EMBL" id="HHQ80843.1"/>
    </source>
</evidence>
<proteinExistence type="inferred from homology"/>
<comment type="subunit">
    <text evidence="5">Monomer.</text>
</comment>
<dbReference type="InterPro" id="IPR020906">
    <property type="entry name" value="dsDNA-bd_Cren7"/>
</dbReference>
<keyword evidence="3 5" id="KW-0963">Cytoplasm</keyword>
<comment type="caution">
    <text evidence="6">The sequence shown here is derived from an EMBL/GenBank/DDBJ whole genome shotgun (WGS) entry which is preliminary data.</text>
</comment>
<comment type="function">
    <text evidence="5">A chromatin protein, binds double-stranded DNA without sequence specificity. Constrains negative DNA supercoils.</text>
</comment>
<dbReference type="Pfam" id="PF11520">
    <property type="entry name" value="Cren7"/>
    <property type="match status" value="1"/>
</dbReference>
<dbReference type="InterPro" id="IPR038647">
    <property type="entry name" value="Cren7_sf"/>
</dbReference>
<dbReference type="HAMAP" id="MF_01387">
    <property type="entry name" value="Chromatin_Cren7"/>
    <property type="match status" value="1"/>
</dbReference>
<evidence type="ECO:0000256" key="5">
    <source>
        <dbReference type="HAMAP-Rule" id="MF_01387"/>
    </source>
</evidence>
<sequence>MFLNRPVKVKDKTTGKIVELVPEKVWTLAPRGKRPVKIGIFRSPDTKMCFRARVPDDYPEG</sequence>
<dbReference type="EMBL" id="DRZC01000076">
    <property type="protein sequence ID" value="HHQ80843.1"/>
    <property type="molecule type" value="Genomic_DNA"/>
</dbReference>
<protein>
    <recommendedName>
        <fullName evidence="5">Chromatin protein Cren7</fullName>
    </recommendedName>
</protein>
<keyword evidence="2 5" id="KW-0488">Methylation</keyword>
<evidence type="ECO:0000256" key="4">
    <source>
        <dbReference type="ARBA" id="ARBA00023125"/>
    </source>
</evidence>
<comment type="PTM">
    <text evidence="5">Methylated at multiple sites, to varying extents.</text>
</comment>
<gene>
    <name evidence="5" type="primary">creN7</name>
    <name evidence="6" type="ORF">ENM78_05290</name>
</gene>
<evidence type="ECO:0000256" key="2">
    <source>
        <dbReference type="ARBA" id="ARBA00022481"/>
    </source>
</evidence>
<keyword evidence="1 5" id="KW-0158">Chromosome</keyword>
<evidence type="ECO:0000256" key="3">
    <source>
        <dbReference type="ARBA" id="ARBA00022490"/>
    </source>
</evidence>
<evidence type="ECO:0000256" key="1">
    <source>
        <dbReference type="ARBA" id="ARBA00022454"/>
    </source>
</evidence>
<dbReference type="GO" id="GO:0005694">
    <property type="term" value="C:chromosome"/>
    <property type="evidence" value="ECO:0007669"/>
    <property type="project" value="UniProtKB-SubCell"/>
</dbReference>
<keyword evidence="4 5" id="KW-0238">DNA-binding</keyword>
<reference evidence="6" key="1">
    <citation type="journal article" date="2020" name="mSystems">
        <title>Genome- and Community-Level Interaction Insights into Carbon Utilization and Element Cycling Functions of Hydrothermarchaeota in Hydrothermal Sediment.</title>
        <authorList>
            <person name="Zhou Z."/>
            <person name="Liu Y."/>
            <person name="Xu W."/>
            <person name="Pan J."/>
            <person name="Luo Z.H."/>
            <person name="Li M."/>
        </authorList>
    </citation>
    <scope>NUCLEOTIDE SEQUENCE [LARGE SCALE GENOMIC DNA]</scope>
    <source>
        <strain evidence="6">SpSt-1116</strain>
    </source>
</reference>
<dbReference type="AlphaFoldDB" id="A0A7J3ZLA3"/>
<dbReference type="GO" id="GO:0003690">
    <property type="term" value="F:double-stranded DNA binding"/>
    <property type="evidence" value="ECO:0007669"/>
    <property type="project" value="UniProtKB-UniRule"/>
</dbReference>
<organism evidence="6">
    <name type="scientific">Fervidicoccus fontis</name>
    <dbReference type="NCBI Taxonomy" id="683846"/>
    <lineage>
        <taxon>Archaea</taxon>
        <taxon>Thermoproteota</taxon>
        <taxon>Thermoprotei</taxon>
        <taxon>Fervidicoccales</taxon>
        <taxon>Fervidicoccaceae</taxon>
        <taxon>Fervidicoccus</taxon>
    </lineage>
</organism>
<dbReference type="GO" id="GO:0005737">
    <property type="term" value="C:cytoplasm"/>
    <property type="evidence" value="ECO:0007669"/>
    <property type="project" value="UniProtKB-SubCell"/>
</dbReference>
<dbReference type="Gene3D" id="2.30.30.610">
    <property type="entry name" value="Chromatin protein Cren7"/>
    <property type="match status" value="1"/>
</dbReference>
<name>A0A7J3ZLA3_9CREN</name>
<comment type="similarity">
    <text evidence="5">Belongs to the Cren7 family.</text>
</comment>